<accession>A0A9X1HMS1</accession>
<dbReference type="EMBL" id="JAIXNE010000002">
    <property type="protein sequence ID" value="MCA6074721.1"/>
    <property type="molecule type" value="Genomic_DNA"/>
</dbReference>
<comment type="caution">
    <text evidence="2">The sequence shown here is derived from an EMBL/GenBank/DDBJ whole genome shotgun (WGS) entry which is preliminary data.</text>
</comment>
<reference evidence="2" key="1">
    <citation type="submission" date="2021-09" db="EMBL/GenBank/DDBJ databases">
        <title>Fulvivirga sp. isolated from coastal sediment.</title>
        <authorList>
            <person name="Yu H."/>
        </authorList>
    </citation>
    <scope>NUCLEOTIDE SEQUENCE</scope>
    <source>
        <strain evidence="2">1062</strain>
    </source>
</reference>
<dbReference type="AlphaFoldDB" id="A0A9X1HMS1"/>
<dbReference type="Pfam" id="PF19578">
    <property type="entry name" value="DUF6090"/>
    <property type="match status" value="1"/>
</dbReference>
<keyword evidence="1" id="KW-0812">Transmembrane</keyword>
<evidence type="ECO:0000256" key="1">
    <source>
        <dbReference type="SAM" id="Phobius"/>
    </source>
</evidence>
<dbReference type="Proteomes" id="UP001139409">
    <property type="component" value="Unassembled WGS sequence"/>
</dbReference>
<keyword evidence="1" id="KW-1133">Transmembrane helix</keyword>
<protein>
    <submittedName>
        <fullName evidence="2">Uncharacterized protein</fullName>
    </submittedName>
</protein>
<dbReference type="RefSeq" id="WP_225697834.1">
    <property type="nucleotide sequence ID" value="NZ_JAIXNE010000002.1"/>
</dbReference>
<name>A0A9X1HMS1_9BACT</name>
<feature type="transmembrane region" description="Helical" evidence="1">
    <location>
        <begin position="21"/>
        <end position="42"/>
    </location>
</feature>
<keyword evidence="5" id="KW-1185">Reference proteome</keyword>
<keyword evidence="1" id="KW-0472">Membrane</keyword>
<evidence type="ECO:0000313" key="4">
    <source>
        <dbReference type="EMBL" id="MCA6077026.1"/>
    </source>
</evidence>
<gene>
    <name evidence="2" type="ORF">LDX50_07555</name>
    <name evidence="3" type="ORF">LDX50_13525</name>
    <name evidence="4" type="ORF">LDX50_19245</name>
</gene>
<dbReference type="EMBL" id="JAIXNE010000003">
    <property type="protein sequence ID" value="MCA6075898.1"/>
    <property type="molecule type" value="Genomic_DNA"/>
</dbReference>
<proteinExistence type="predicted"/>
<organism evidence="2 5">
    <name type="scientific">Fulvivirga sedimenti</name>
    <dbReference type="NCBI Taxonomy" id="2879465"/>
    <lineage>
        <taxon>Bacteria</taxon>
        <taxon>Pseudomonadati</taxon>
        <taxon>Bacteroidota</taxon>
        <taxon>Cytophagia</taxon>
        <taxon>Cytophagales</taxon>
        <taxon>Fulvivirgaceae</taxon>
        <taxon>Fulvivirga</taxon>
    </lineage>
</organism>
<dbReference type="EMBL" id="JAIXNE010000004">
    <property type="protein sequence ID" value="MCA6077026.1"/>
    <property type="molecule type" value="Genomic_DNA"/>
</dbReference>
<evidence type="ECO:0000313" key="3">
    <source>
        <dbReference type="EMBL" id="MCA6075898.1"/>
    </source>
</evidence>
<dbReference type="InterPro" id="IPR045749">
    <property type="entry name" value="DUF6090"/>
</dbReference>
<evidence type="ECO:0000313" key="2">
    <source>
        <dbReference type="EMBL" id="MCA6074721.1"/>
    </source>
</evidence>
<sequence length="251" mass="29410">MIKFFRKIRQQLLSDGKSGKYLKYALGEIILVVIGILIALQINNWNEQKKIERSIKSHLEILRQNLQEDQTQLESLKQNMTVNIQCADSLMLQIKTLIPVNNNVKRYLITLVQEFQFSPNTNAIETITQSNEMPSLDIDLRTAILDHYALIEKTKEREHISNTQIQTKYETYINNEYADIFQSDNDWDFVKSYYANDPRPVYMMDADKFLKDKTLESQLVSRYYQCVALQKFYSDLIESSKSIIASIDQLE</sequence>
<evidence type="ECO:0000313" key="5">
    <source>
        <dbReference type="Proteomes" id="UP001139409"/>
    </source>
</evidence>